<dbReference type="EMBL" id="FN649748">
    <property type="protein sequence ID" value="CBN78431.1"/>
    <property type="molecule type" value="Genomic_DNA"/>
</dbReference>
<evidence type="ECO:0000313" key="10">
    <source>
        <dbReference type="EMBL" id="CBN78431.1"/>
    </source>
</evidence>
<feature type="compositionally biased region" description="Low complexity" evidence="8">
    <location>
        <begin position="186"/>
        <end position="213"/>
    </location>
</feature>
<feature type="compositionally biased region" description="Gly residues" evidence="8">
    <location>
        <begin position="221"/>
        <end position="232"/>
    </location>
</feature>
<name>D8LD64_ECTSI</name>
<feature type="compositionally biased region" description="Gly residues" evidence="8">
    <location>
        <begin position="38"/>
        <end position="49"/>
    </location>
</feature>
<evidence type="ECO:0000256" key="4">
    <source>
        <dbReference type="ARBA" id="ARBA00023125"/>
    </source>
</evidence>
<feature type="region of interest" description="Disordered" evidence="8">
    <location>
        <begin position="1"/>
        <end position="73"/>
    </location>
</feature>
<keyword evidence="6" id="KW-0539">Nucleus</keyword>
<dbReference type="Gene3D" id="1.20.5.170">
    <property type="match status" value="1"/>
</dbReference>
<evidence type="ECO:0000256" key="8">
    <source>
        <dbReference type="SAM" id="MobiDB-lite"/>
    </source>
</evidence>
<evidence type="ECO:0000256" key="3">
    <source>
        <dbReference type="ARBA" id="ARBA00023015"/>
    </source>
</evidence>
<evidence type="ECO:0000256" key="7">
    <source>
        <dbReference type="SAM" id="Coils"/>
    </source>
</evidence>
<evidence type="ECO:0000256" key="5">
    <source>
        <dbReference type="ARBA" id="ARBA00023163"/>
    </source>
</evidence>
<accession>D8LD64</accession>
<dbReference type="SMART" id="SM00338">
    <property type="entry name" value="BRLZ"/>
    <property type="match status" value="1"/>
</dbReference>
<feature type="compositionally biased region" description="Basic and acidic residues" evidence="8">
    <location>
        <begin position="403"/>
        <end position="412"/>
    </location>
</feature>
<feature type="region of interest" description="Disordered" evidence="8">
    <location>
        <begin position="138"/>
        <end position="277"/>
    </location>
</feature>
<feature type="compositionally biased region" description="Low complexity" evidence="8">
    <location>
        <begin position="383"/>
        <end position="393"/>
    </location>
</feature>
<feature type="domain" description="BZIP" evidence="9">
    <location>
        <begin position="52"/>
        <end position="103"/>
    </location>
</feature>
<feature type="region of interest" description="Disordered" evidence="8">
    <location>
        <begin position="333"/>
        <end position="418"/>
    </location>
</feature>
<feature type="compositionally biased region" description="Polar residues" evidence="8">
    <location>
        <begin position="341"/>
        <end position="350"/>
    </location>
</feature>
<feature type="compositionally biased region" description="Basic and acidic residues" evidence="8">
    <location>
        <begin position="59"/>
        <end position="68"/>
    </location>
</feature>
<feature type="coiled-coil region" evidence="7">
    <location>
        <begin position="77"/>
        <end position="104"/>
    </location>
</feature>
<dbReference type="Pfam" id="PF00170">
    <property type="entry name" value="bZIP_1"/>
    <property type="match status" value="1"/>
</dbReference>
<dbReference type="InterPro" id="IPR046347">
    <property type="entry name" value="bZIP_sf"/>
</dbReference>
<dbReference type="GO" id="GO:0003677">
    <property type="term" value="F:DNA binding"/>
    <property type="evidence" value="ECO:0007669"/>
    <property type="project" value="UniProtKB-KW"/>
</dbReference>
<keyword evidence="3" id="KW-0805">Transcription regulation</keyword>
<evidence type="ECO:0000256" key="1">
    <source>
        <dbReference type="ARBA" id="ARBA00004123"/>
    </source>
</evidence>
<dbReference type="EMBL" id="FN647822">
    <property type="protein sequence ID" value="CBN78431.1"/>
    <property type="molecule type" value="Genomic_DNA"/>
</dbReference>
<evidence type="ECO:0000256" key="6">
    <source>
        <dbReference type="ARBA" id="ARBA00023242"/>
    </source>
</evidence>
<dbReference type="OrthoDB" id="205533at2759"/>
<keyword evidence="7" id="KW-0175">Coiled coil</keyword>
<evidence type="ECO:0000259" key="9">
    <source>
        <dbReference type="PROSITE" id="PS50217"/>
    </source>
</evidence>
<proteinExistence type="inferred from homology"/>
<evidence type="ECO:0000313" key="11">
    <source>
        <dbReference type="Proteomes" id="UP000002630"/>
    </source>
</evidence>
<dbReference type="CDD" id="cd14690">
    <property type="entry name" value="bZIP_CREB1"/>
    <property type="match status" value="1"/>
</dbReference>
<dbReference type="InterPro" id="IPR004827">
    <property type="entry name" value="bZIP"/>
</dbReference>
<protein>
    <recommendedName>
        <fullName evidence="9">BZIP domain-containing protein</fullName>
    </recommendedName>
</protein>
<dbReference type="PROSITE" id="PS50217">
    <property type="entry name" value="BZIP"/>
    <property type="match status" value="1"/>
</dbReference>
<reference evidence="10 11" key="1">
    <citation type="journal article" date="2010" name="Nature">
        <title>The Ectocarpus genome and the independent evolution of multicellularity in brown algae.</title>
        <authorList>
            <person name="Cock J.M."/>
            <person name="Sterck L."/>
            <person name="Rouze P."/>
            <person name="Scornet D."/>
            <person name="Allen A.E."/>
            <person name="Amoutzias G."/>
            <person name="Anthouard V."/>
            <person name="Artiguenave F."/>
            <person name="Aury J.M."/>
            <person name="Badger J.H."/>
            <person name="Beszteri B."/>
            <person name="Billiau K."/>
            <person name="Bonnet E."/>
            <person name="Bothwell J.H."/>
            <person name="Bowler C."/>
            <person name="Boyen C."/>
            <person name="Brownlee C."/>
            <person name="Carrano C.J."/>
            <person name="Charrier B."/>
            <person name="Cho G.Y."/>
            <person name="Coelho S.M."/>
            <person name="Collen J."/>
            <person name="Corre E."/>
            <person name="Da Silva C."/>
            <person name="Delage L."/>
            <person name="Delaroque N."/>
            <person name="Dittami S.M."/>
            <person name="Doulbeau S."/>
            <person name="Elias M."/>
            <person name="Farnham G."/>
            <person name="Gachon C.M."/>
            <person name="Gschloessl B."/>
            <person name="Heesch S."/>
            <person name="Jabbari K."/>
            <person name="Jubin C."/>
            <person name="Kawai H."/>
            <person name="Kimura K."/>
            <person name="Kloareg B."/>
            <person name="Kupper F.C."/>
            <person name="Lang D."/>
            <person name="Le Bail A."/>
            <person name="Leblanc C."/>
            <person name="Lerouge P."/>
            <person name="Lohr M."/>
            <person name="Lopez P.J."/>
            <person name="Martens C."/>
            <person name="Maumus F."/>
            <person name="Michel G."/>
            <person name="Miranda-Saavedra D."/>
            <person name="Morales J."/>
            <person name="Moreau H."/>
            <person name="Motomura T."/>
            <person name="Nagasato C."/>
            <person name="Napoli C.A."/>
            <person name="Nelson D.R."/>
            <person name="Nyvall-Collen P."/>
            <person name="Peters A.F."/>
            <person name="Pommier C."/>
            <person name="Potin P."/>
            <person name="Poulain J."/>
            <person name="Quesneville H."/>
            <person name="Read B."/>
            <person name="Rensing S.A."/>
            <person name="Ritter A."/>
            <person name="Rousvoal S."/>
            <person name="Samanta M."/>
            <person name="Samson G."/>
            <person name="Schroeder D.C."/>
            <person name="Segurens B."/>
            <person name="Strittmatter M."/>
            <person name="Tonon T."/>
            <person name="Tregear J.W."/>
            <person name="Valentin K."/>
            <person name="von Dassow P."/>
            <person name="Yamagishi T."/>
            <person name="Van de Peer Y."/>
            <person name="Wincker P."/>
        </authorList>
    </citation>
    <scope>NUCLEOTIDE SEQUENCE [LARGE SCALE GENOMIC DNA]</scope>
    <source>
        <strain evidence="11">Ec32 / CCAP1310/4</strain>
    </source>
</reference>
<keyword evidence="11" id="KW-1185">Reference proteome</keyword>
<comment type="subcellular location">
    <subcellularLocation>
        <location evidence="1">Nucleus</location>
    </subcellularLocation>
</comment>
<sequence>MCSSESLYPAAADQHQQMHDGHADDATSSGGESEGLDRAGGAGDAGSGGDMDSKRRRRLELNRKAAKESRRRKKMRIEELGRSVVFLTRENQELREQNEIFRQMVASEVSPDGKIGFNTKFRAENAALRMALYEADKTHGSSSNRLHQPKQDMEGGAAGAGSRLGKSPTGMSLSEHPMSGPVPSLAAAAAAVGNAQPSSSSGMSSSSHSLLSSLPPPPPGGGGGGGSGGAGGDKMSSSPTSSLHSSPSTSAASMMMSSSLPQHLSSTDGKVNGGSINGSSRVGGGTCSLLDGPGAAGAAGSGGVSGGGNRMIAPAGIGAPFMSGGGLGVLASLTGGGRDGTGTSQPSSGGRSLHPKSMSTFVSVPGGAVGAAAGRSTAPPHPQSSSSYGPPGYRTDAAGAGGRKLDREERGEGGGPGGLDYAMMARASANAAMCYQRGRIS</sequence>
<feature type="compositionally biased region" description="Low complexity" evidence="8">
    <location>
        <begin position="233"/>
        <end position="260"/>
    </location>
</feature>
<dbReference type="PANTHER" id="PTHR47416">
    <property type="entry name" value="BASIC-LEUCINE ZIPPER TRANSCRIPTION FACTOR F-RELATED"/>
    <property type="match status" value="1"/>
</dbReference>
<keyword evidence="5" id="KW-0804">Transcription</keyword>
<keyword evidence="4" id="KW-0238">DNA-binding</keyword>
<comment type="similarity">
    <text evidence="2">Belongs to the bZIP family.</text>
</comment>
<dbReference type="GO" id="GO:0005634">
    <property type="term" value="C:nucleus"/>
    <property type="evidence" value="ECO:0007669"/>
    <property type="project" value="UniProtKB-SubCell"/>
</dbReference>
<gene>
    <name evidence="10" type="ORF">Esi_0113_0081</name>
</gene>
<dbReference type="GO" id="GO:0003700">
    <property type="term" value="F:DNA-binding transcription factor activity"/>
    <property type="evidence" value="ECO:0007669"/>
    <property type="project" value="InterPro"/>
</dbReference>
<dbReference type="PANTHER" id="PTHR47416:SF8">
    <property type="entry name" value="BASIC-LEUCINE ZIPPER TRANSCRIPTION FACTOR E-RELATED"/>
    <property type="match status" value="1"/>
</dbReference>
<dbReference type="AlphaFoldDB" id="D8LD64"/>
<dbReference type="InParanoid" id="D8LD64"/>
<evidence type="ECO:0000256" key="2">
    <source>
        <dbReference type="ARBA" id="ARBA00007163"/>
    </source>
</evidence>
<organism evidence="10 11">
    <name type="scientific">Ectocarpus siliculosus</name>
    <name type="common">Brown alga</name>
    <name type="synonym">Conferva siliculosa</name>
    <dbReference type="NCBI Taxonomy" id="2880"/>
    <lineage>
        <taxon>Eukaryota</taxon>
        <taxon>Sar</taxon>
        <taxon>Stramenopiles</taxon>
        <taxon>Ochrophyta</taxon>
        <taxon>PX clade</taxon>
        <taxon>Phaeophyceae</taxon>
        <taxon>Ectocarpales</taxon>
        <taxon>Ectocarpaceae</taxon>
        <taxon>Ectocarpus</taxon>
    </lineage>
</organism>
<feature type="compositionally biased region" description="Basic and acidic residues" evidence="8">
    <location>
        <begin position="16"/>
        <end position="25"/>
    </location>
</feature>
<dbReference type="Proteomes" id="UP000002630">
    <property type="component" value="Linkage Group LG23"/>
</dbReference>
<dbReference type="SUPFAM" id="SSF57959">
    <property type="entry name" value="Leucine zipper domain"/>
    <property type="match status" value="1"/>
</dbReference>